<dbReference type="EMBL" id="BART01022947">
    <property type="protein sequence ID" value="GAH02672.1"/>
    <property type="molecule type" value="Genomic_DNA"/>
</dbReference>
<sequence>MNKSIVVKLSFFGPKIKKSEIAKILDKDEKGPYYEGIRERLEHFFGFPLDNLSSEILTRYIEVTTKDVHLQFMPSQNNIINRLLKPLKFAKKSYCFAEYTSTIALCGIVGEMLAILIWKMHKITVKEKPITEIQEEGLFGCKFEELNQFACIKILRTLDCITETQSGNFTKIRKKRNFYMHHWNIDLNKEKKDAKDIYKTTFRLYKKITDMKLDKTGNLILDHLFLRFLQNQH</sequence>
<comment type="caution">
    <text evidence="2">The sequence shown here is derived from an EMBL/GenBank/DDBJ whole genome shotgun (WGS) entry which is preliminary data.</text>
</comment>
<evidence type="ECO:0000256" key="1">
    <source>
        <dbReference type="SAM" id="Phobius"/>
    </source>
</evidence>
<organism evidence="2">
    <name type="scientific">marine sediment metagenome</name>
    <dbReference type="NCBI Taxonomy" id="412755"/>
    <lineage>
        <taxon>unclassified sequences</taxon>
        <taxon>metagenomes</taxon>
        <taxon>ecological metagenomes</taxon>
    </lineage>
</organism>
<name>X1C5N7_9ZZZZ</name>
<keyword evidence="1" id="KW-1133">Transmembrane helix</keyword>
<proteinExistence type="predicted"/>
<evidence type="ECO:0008006" key="3">
    <source>
        <dbReference type="Google" id="ProtNLM"/>
    </source>
</evidence>
<dbReference type="AlphaFoldDB" id="X1C5N7"/>
<feature type="transmembrane region" description="Helical" evidence="1">
    <location>
        <begin position="99"/>
        <end position="118"/>
    </location>
</feature>
<keyword evidence="1" id="KW-0812">Transmembrane</keyword>
<evidence type="ECO:0000313" key="2">
    <source>
        <dbReference type="EMBL" id="GAH02672.1"/>
    </source>
</evidence>
<accession>X1C5N7</accession>
<protein>
    <recommendedName>
        <fullName evidence="3">Cthe-2314-like HEPN domain-containing protein</fullName>
    </recommendedName>
</protein>
<reference evidence="2" key="1">
    <citation type="journal article" date="2014" name="Front. Microbiol.">
        <title>High frequency of phylogenetically diverse reductive dehalogenase-homologous genes in deep subseafloor sedimentary metagenomes.</title>
        <authorList>
            <person name="Kawai M."/>
            <person name="Futagami T."/>
            <person name="Toyoda A."/>
            <person name="Takaki Y."/>
            <person name="Nishi S."/>
            <person name="Hori S."/>
            <person name="Arai W."/>
            <person name="Tsubouchi T."/>
            <person name="Morono Y."/>
            <person name="Uchiyama I."/>
            <person name="Ito T."/>
            <person name="Fujiyama A."/>
            <person name="Inagaki F."/>
            <person name="Takami H."/>
        </authorList>
    </citation>
    <scope>NUCLEOTIDE SEQUENCE</scope>
    <source>
        <strain evidence="2">Expedition CK06-06</strain>
    </source>
</reference>
<keyword evidence="1" id="KW-0472">Membrane</keyword>
<gene>
    <name evidence="2" type="ORF">S01H4_41896</name>
</gene>